<evidence type="ECO:0000256" key="3">
    <source>
        <dbReference type="ARBA" id="ARBA00013081"/>
    </source>
</evidence>
<evidence type="ECO:0000256" key="4">
    <source>
        <dbReference type="ARBA" id="ARBA00022787"/>
    </source>
</evidence>
<dbReference type="EMBL" id="KK120935">
    <property type="protein sequence ID" value="KFM79418.1"/>
    <property type="molecule type" value="Genomic_DNA"/>
</dbReference>
<evidence type="ECO:0000256" key="12">
    <source>
        <dbReference type="ARBA" id="ARBA00048336"/>
    </source>
</evidence>
<dbReference type="InterPro" id="IPR013078">
    <property type="entry name" value="His_Pase_superF_clade-1"/>
</dbReference>
<keyword evidence="4" id="KW-0472">Membrane</keyword>
<sequence>MVLPHNAKWFYAVAGSGVVLGIFNYFQSEKKCVETSWTTNFEPSIKWDYNWDKRDIASMVKPIKDENDPAEQNRINEQRSQLQPTATRNIFLIRHGQYDEWARRDADRHLTMLGYKQAELVGQRLKSLDFNYTKLIRSTMTRALETGEIIHKYFPDLPVEDDDLLREGSPVPPEPPTGSYREEYKFYEDGARIEAAFRRYFHRADARQKSDSYEIIVCHANVIRYFFCRLLQFPPEAWMRFVLHHCSMTWIAIRPTGRVAVYTLGDIGHLPKDKMTR</sequence>
<comment type="subcellular location">
    <subcellularLocation>
        <location evidence="1">Mitochondrion outer membrane</location>
    </subcellularLocation>
</comment>
<dbReference type="SUPFAM" id="SSF53254">
    <property type="entry name" value="Phosphoglycerate mutase-like"/>
    <property type="match status" value="1"/>
</dbReference>
<keyword evidence="4" id="KW-0496">Mitochondrion</keyword>
<keyword evidence="14" id="KW-1185">Reference proteome</keyword>
<evidence type="ECO:0000256" key="10">
    <source>
        <dbReference type="ARBA" id="ARBA00042520"/>
    </source>
</evidence>
<gene>
    <name evidence="13" type="ORF">X975_12758</name>
</gene>
<dbReference type="Gene3D" id="3.40.50.1240">
    <property type="entry name" value="Phosphoglycerate mutase-like"/>
    <property type="match status" value="1"/>
</dbReference>
<dbReference type="GO" id="GO:0005741">
    <property type="term" value="C:mitochondrial outer membrane"/>
    <property type="evidence" value="ECO:0007669"/>
    <property type="project" value="UniProtKB-SubCell"/>
</dbReference>
<protein>
    <recommendedName>
        <fullName evidence="8">Serine/threonine-protein phosphatase PGAM5, mitochondrial</fullName>
        <ecNumber evidence="3">3.1.3.16</ecNumber>
    </recommendedName>
    <alternativeName>
        <fullName evidence="10">Phosphoglycerate mutase family member 5 homolog</fullName>
    </alternativeName>
    <alternativeName>
        <fullName evidence="9">Serine/threonine-protein phosphatase Pgam5, mitochondrial</fullName>
    </alternativeName>
</protein>
<comment type="subunit">
    <text evidence="7">Interacts with Pk92B/ASK1.</text>
</comment>
<dbReference type="EC" id="3.1.3.16" evidence="3"/>
<dbReference type="SMART" id="SM00855">
    <property type="entry name" value="PGAM"/>
    <property type="match status" value="1"/>
</dbReference>
<evidence type="ECO:0000256" key="11">
    <source>
        <dbReference type="ARBA" id="ARBA00047761"/>
    </source>
</evidence>
<dbReference type="InterPro" id="IPR051021">
    <property type="entry name" value="Mito_Ser/Thr_phosphatase"/>
</dbReference>
<accession>A0A087UPX9</accession>
<dbReference type="CDD" id="cd07067">
    <property type="entry name" value="HP_PGM_like"/>
    <property type="match status" value="1"/>
</dbReference>
<evidence type="ECO:0000313" key="14">
    <source>
        <dbReference type="Proteomes" id="UP000054359"/>
    </source>
</evidence>
<evidence type="ECO:0000256" key="9">
    <source>
        <dbReference type="ARBA" id="ARBA00040722"/>
    </source>
</evidence>
<proteinExistence type="inferred from homology"/>
<dbReference type="GO" id="GO:0090141">
    <property type="term" value="P:positive regulation of mitochondrial fission"/>
    <property type="evidence" value="ECO:0007669"/>
    <property type="project" value="TreeGrafter"/>
</dbReference>
<dbReference type="PANTHER" id="PTHR20935">
    <property type="entry name" value="PHOSPHOGLYCERATE MUTASE-RELATED"/>
    <property type="match status" value="1"/>
</dbReference>
<evidence type="ECO:0000256" key="8">
    <source>
        <dbReference type="ARBA" id="ARBA00039765"/>
    </source>
</evidence>
<evidence type="ECO:0000256" key="2">
    <source>
        <dbReference type="ARBA" id="ARBA00006717"/>
    </source>
</evidence>
<dbReference type="Proteomes" id="UP000054359">
    <property type="component" value="Unassembled WGS sequence"/>
</dbReference>
<evidence type="ECO:0000256" key="5">
    <source>
        <dbReference type="ARBA" id="ARBA00022801"/>
    </source>
</evidence>
<keyword evidence="4" id="KW-1000">Mitochondrion outer membrane</keyword>
<comment type="function">
    <text evidence="6">Displays phosphatase activity for serine/threonine residues, and dephosphorylates and activates Pk92B kinase. Has apparently no phosphoglycerate mutase activity.</text>
</comment>
<dbReference type="OrthoDB" id="2118094at2759"/>
<comment type="catalytic activity">
    <reaction evidence="12">
        <text>O-phospho-L-threonyl-[protein] + H2O = L-threonyl-[protein] + phosphate</text>
        <dbReference type="Rhea" id="RHEA:47004"/>
        <dbReference type="Rhea" id="RHEA-COMP:11060"/>
        <dbReference type="Rhea" id="RHEA-COMP:11605"/>
        <dbReference type="ChEBI" id="CHEBI:15377"/>
        <dbReference type="ChEBI" id="CHEBI:30013"/>
        <dbReference type="ChEBI" id="CHEBI:43474"/>
        <dbReference type="ChEBI" id="CHEBI:61977"/>
        <dbReference type="EC" id="3.1.3.16"/>
    </reaction>
</comment>
<keyword evidence="5" id="KW-0378">Hydrolase</keyword>
<dbReference type="OMA" id="QLPLFAW"/>
<feature type="non-terminal residue" evidence="13">
    <location>
        <position position="277"/>
    </location>
</feature>
<name>A0A087UPX9_STEMI</name>
<dbReference type="STRING" id="407821.A0A087UPX9"/>
<dbReference type="PANTHER" id="PTHR20935:SF0">
    <property type="entry name" value="SERINE_THREONINE-PROTEIN PHOSPHATASE PGAM5, MITOCHONDRIAL"/>
    <property type="match status" value="1"/>
</dbReference>
<dbReference type="GO" id="GO:0004722">
    <property type="term" value="F:protein serine/threonine phosphatase activity"/>
    <property type="evidence" value="ECO:0007669"/>
    <property type="project" value="UniProtKB-EC"/>
</dbReference>
<dbReference type="Pfam" id="PF00300">
    <property type="entry name" value="His_Phos_1"/>
    <property type="match status" value="1"/>
</dbReference>
<dbReference type="InterPro" id="IPR029033">
    <property type="entry name" value="His_PPase_superfam"/>
</dbReference>
<evidence type="ECO:0000256" key="6">
    <source>
        <dbReference type="ARBA" id="ARBA00037234"/>
    </source>
</evidence>
<evidence type="ECO:0000256" key="7">
    <source>
        <dbReference type="ARBA" id="ARBA00038605"/>
    </source>
</evidence>
<comment type="similarity">
    <text evidence="2">Belongs to the phosphoglycerate mutase family. BPG-dependent PGAM subfamily.</text>
</comment>
<evidence type="ECO:0000256" key="1">
    <source>
        <dbReference type="ARBA" id="ARBA00004294"/>
    </source>
</evidence>
<comment type="catalytic activity">
    <reaction evidence="11">
        <text>O-phospho-L-seryl-[protein] + H2O = L-seryl-[protein] + phosphate</text>
        <dbReference type="Rhea" id="RHEA:20629"/>
        <dbReference type="Rhea" id="RHEA-COMP:9863"/>
        <dbReference type="Rhea" id="RHEA-COMP:11604"/>
        <dbReference type="ChEBI" id="CHEBI:15377"/>
        <dbReference type="ChEBI" id="CHEBI:29999"/>
        <dbReference type="ChEBI" id="CHEBI:43474"/>
        <dbReference type="ChEBI" id="CHEBI:83421"/>
        <dbReference type="EC" id="3.1.3.16"/>
    </reaction>
</comment>
<dbReference type="AlphaFoldDB" id="A0A087UPX9"/>
<evidence type="ECO:0000313" key="13">
    <source>
        <dbReference type="EMBL" id="KFM79418.1"/>
    </source>
</evidence>
<reference evidence="13 14" key="1">
    <citation type="submission" date="2013-11" db="EMBL/GenBank/DDBJ databases">
        <title>Genome sequencing of Stegodyphus mimosarum.</title>
        <authorList>
            <person name="Bechsgaard J."/>
        </authorList>
    </citation>
    <scope>NUCLEOTIDE SEQUENCE [LARGE SCALE GENOMIC DNA]</scope>
</reference>
<organism evidence="13 14">
    <name type="scientific">Stegodyphus mimosarum</name>
    <name type="common">African social velvet spider</name>
    <dbReference type="NCBI Taxonomy" id="407821"/>
    <lineage>
        <taxon>Eukaryota</taxon>
        <taxon>Metazoa</taxon>
        <taxon>Ecdysozoa</taxon>
        <taxon>Arthropoda</taxon>
        <taxon>Chelicerata</taxon>
        <taxon>Arachnida</taxon>
        <taxon>Araneae</taxon>
        <taxon>Araneomorphae</taxon>
        <taxon>Entelegynae</taxon>
        <taxon>Eresoidea</taxon>
        <taxon>Eresidae</taxon>
        <taxon>Stegodyphus</taxon>
    </lineage>
</organism>